<evidence type="ECO:0000256" key="4">
    <source>
        <dbReference type="ARBA" id="ARBA00022801"/>
    </source>
</evidence>
<dbReference type="GO" id="GO:0016787">
    <property type="term" value="F:hydrolase activity"/>
    <property type="evidence" value="ECO:0007669"/>
    <property type="project" value="UniProtKB-KW"/>
</dbReference>
<keyword evidence="3 8" id="KW-0255">Endonuclease</keyword>
<dbReference type="InterPro" id="IPR050646">
    <property type="entry name" value="Cas1"/>
</dbReference>
<dbReference type="EC" id="3.1.-.-" evidence="8"/>
<evidence type="ECO:0000256" key="5">
    <source>
        <dbReference type="ARBA" id="ARBA00022842"/>
    </source>
</evidence>
<dbReference type="HAMAP" id="MF_01470">
    <property type="entry name" value="Cas1"/>
    <property type="match status" value="1"/>
</dbReference>
<keyword evidence="7 8" id="KW-0238">DNA-binding</keyword>
<dbReference type="InterPro" id="IPR042206">
    <property type="entry name" value="CRISPR-assoc_Cas1_C"/>
</dbReference>
<dbReference type="AlphaFoldDB" id="A0A3P1UV87"/>
<keyword evidence="5 8" id="KW-0460">Magnesium</keyword>
<comment type="subunit">
    <text evidence="8">Homodimer, forms a heterotetramer with a Cas2 homodimer.</text>
</comment>
<dbReference type="NCBIfam" id="TIGR03638">
    <property type="entry name" value="cas1_ECOLI"/>
    <property type="match status" value="1"/>
</dbReference>
<keyword evidence="1 8" id="KW-0540">Nuclease</keyword>
<feature type="binding site" evidence="8">
    <location>
        <position position="147"/>
    </location>
    <ligand>
        <name>Mn(2+)</name>
        <dbReference type="ChEBI" id="CHEBI:29035"/>
    </ligand>
</feature>
<dbReference type="InterPro" id="IPR042211">
    <property type="entry name" value="CRISPR-assoc_Cas1_N"/>
</dbReference>
<dbReference type="RefSeq" id="WP_124934539.1">
    <property type="nucleotide sequence ID" value="NZ_JAGFOU010000011.1"/>
</dbReference>
<protein>
    <recommendedName>
        <fullName evidence="8">CRISPR-associated endonuclease Cas1</fullName>
        <ecNumber evidence="8">3.1.-.-</ecNumber>
    </recommendedName>
</protein>
<evidence type="ECO:0000256" key="8">
    <source>
        <dbReference type="HAMAP-Rule" id="MF_01470"/>
    </source>
</evidence>
<dbReference type="InterPro" id="IPR033641">
    <property type="entry name" value="Cas1_I-E"/>
</dbReference>
<dbReference type="Gene3D" id="1.20.120.920">
    <property type="entry name" value="CRISPR-associated endonuclease Cas1, C-terminal domain"/>
    <property type="match status" value="1"/>
</dbReference>
<keyword evidence="8" id="KW-0464">Manganese</keyword>
<dbReference type="Gene3D" id="3.100.10.20">
    <property type="entry name" value="CRISPR-associated endonuclease Cas1, N-terminal domain"/>
    <property type="match status" value="1"/>
</dbReference>
<dbReference type="GO" id="GO:0004520">
    <property type="term" value="F:DNA endonuclease activity"/>
    <property type="evidence" value="ECO:0007669"/>
    <property type="project" value="InterPro"/>
</dbReference>
<proteinExistence type="inferred from homology"/>
<dbReference type="GO" id="GO:0043571">
    <property type="term" value="P:maintenance of CRISPR repeat elements"/>
    <property type="evidence" value="ECO:0007669"/>
    <property type="project" value="UniProtKB-UniRule"/>
</dbReference>
<keyword evidence="4 8" id="KW-0378">Hydrolase</keyword>
<evidence type="ECO:0000256" key="6">
    <source>
        <dbReference type="ARBA" id="ARBA00023118"/>
    </source>
</evidence>
<feature type="binding site" evidence="8">
    <location>
        <position position="214"/>
    </location>
    <ligand>
        <name>Mn(2+)</name>
        <dbReference type="ChEBI" id="CHEBI:29035"/>
    </ligand>
</feature>
<dbReference type="Proteomes" id="UP000271272">
    <property type="component" value="Unassembled WGS sequence"/>
</dbReference>
<keyword evidence="2 8" id="KW-0479">Metal-binding</keyword>
<dbReference type="PANTHER" id="PTHR34353">
    <property type="entry name" value="CRISPR-ASSOCIATED ENDONUCLEASE CAS1 1"/>
    <property type="match status" value="1"/>
</dbReference>
<evidence type="ECO:0000256" key="7">
    <source>
        <dbReference type="ARBA" id="ARBA00023125"/>
    </source>
</evidence>
<accession>A0A3P1UV87</accession>
<comment type="caution">
    <text evidence="9">The sequence shown here is derived from an EMBL/GenBank/DDBJ whole genome shotgun (WGS) entry which is preliminary data.</text>
</comment>
<dbReference type="CDD" id="cd09719">
    <property type="entry name" value="Cas1_I-E"/>
    <property type="match status" value="1"/>
</dbReference>
<evidence type="ECO:0000313" key="9">
    <source>
        <dbReference type="EMBL" id="RRD25156.1"/>
    </source>
</evidence>
<reference evidence="9 10" key="1">
    <citation type="submission" date="2018-11" db="EMBL/GenBank/DDBJ databases">
        <title>Genomes From Bacteria Associated with the Canine Oral Cavity: a Test Case for Automated Genome-Based Taxonomic Assignment.</title>
        <authorList>
            <person name="Coil D.A."/>
            <person name="Jospin G."/>
            <person name="Darling A.E."/>
            <person name="Wallis C."/>
            <person name="Davis I.J."/>
            <person name="Harris S."/>
            <person name="Eisen J.A."/>
            <person name="Holcombe L.J."/>
            <person name="O'Flynn C."/>
        </authorList>
    </citation>
    <scope>NUCLEOTIDE SEQUENCE [LARGE SCALE GENOMIC DNA]</scope>
    <source>
        <strain evidence="9 10">OH5050</strain>
    </source>
</reference>
<dbReference type="GO" id="GO:0051607">
    <property type="term" value="P:defense response to virus"/>
    <property type="evidence" value="ECO:0007669"/>
    <property type="project" value="UniProtKB-UniRule"/>
</dbReference>
<dbReference type="EMBL" id="RQZC01000025">
    <property type="protein sequence ID" value="RRD25156.1"/>
    <property type="molecule type" value="Genomic_DNA"/>
</dbReference>
<comment type="function">
    <text evidence="8">CRISPR (clustered regularly interspaced short palindromic repeat), is an adaptive immune system that provides protection against mobile genetic elements (viruses, transposable elements and conjugative plasmids). CRISPR clusters contain spacers, sequences complementary to antecedent mobile elements, and target invading nucleic acids. CRISPR clusters are transcribed and processed into CRISPR RNA (crRNA). Acts as a dsDNA endonuclease. Involved in the integration of spacer DNA into the CRISPR cassette.</text>
</comment>
<dbReference type="InterPro" id="IPR019851">
    <property type="entry name" value="CRISPR-assoc_Cas1_ECOLI"/>
</dbReference>
<evidence type="ECO:0000256" key="3">
    <source>
        <dbReference type="ARBA" id="ARBA00022759"/>
    </source>
</evidence>
<dbReference type="Pfam" id="PF01867">
    <property type="entry name" value="Cas_Cas1"/>
    <property type="match status" value="2"/>
</dbReference>
<dbReference type="GO" id="GO:0046872">
    <property type="term" value="F:metal ion binding"/>
    <property type="evidence" value="ECO:0007669"/>
    <property type="project" value="UniProtKB-UniRule"/>
</dbReference>
<keyword evidence="10" id="KW-1185">Reference proteome</keyword>
<evidence type="ECO:0000256" key="2">
    <source>
        <dbReference type="ARBA" id="ARBA00022723"/>
    </source>
</evidence>
<dbReference type="GO" id="GO:0003677">
    <property type="term" value="F:DNA binding"/>
    <property type="evidence" value="ECO:0007669"/>
    <property type="project" value="UniProtKB-KW"/>
</dbReference>
<evidence type="ECO:0000313" key="10">
    <source>
        <dbReference type="Proteomes" id="UP000271272"/>
    </source>
</evidence>
<evidence type="ECO:0000256" key="1">
    <source>
        <dbReference type="ARBA" id="ARBA00022722"/>
    </source>
</evidence>
<dbReference type="OrthoDB" id="9777847at2"/>
<sequence>MAAPKGAPPPERKELVRVEDRLSFLYAEHCTVHRDANALTLTDQRGVVHAPAATLGALLLGPGTRVTHGAMRLLGDAGVTTVWTGEMGVRYYAHGRPLAKSSHMAMAQARLVTNQRSRLEVARAMYCMRFAGEDVSTLTMSQLRGREGARMKRVYRDLSRRTGVEWDRRNYQVEDFEASDPINKALTSANACLYGVTHAVVVSLGCVPSLGFVHQGTDRAFVYDVADLYKAEIAIPAAFESVAAGGEDPEAAARRRVRDAVVAERLLPRMVRDVCELLQVDDLEAPDVGDLVLWSELGTVSSGVNYAEAEPE</sequence>
<organism evidence="9 10">
    <name type="scientific">Actinomyces bowdenii</name>
    <dbReference type="NCBI Taxonomy" id="131109"/>
    <lineage>
        <taxon>Bacteria</taxon>
        <taxon>Bacillati</taxon>
        <taxon>Actinomycetota</taxon>
        <taxon>Actinomycetes</taxon>
        <taxon>Actinomycetales</taxon>
        <taxon>Actinomycetaceae</taxon>
        <taxon>Actinomyces</taxon>
    </lineage>
</organism>
<gene>
    <name evidence="9" type="primary">cas1e</name>
    <name evidence="8" type="synonym">cas1</name>
    <name evidence="9" type="ORF">EII10_11000</name>
</gene>
<dbReference type="InterPro" id="IPR002729">
    <property type="entry name" value="CRISPR-assoc_Cas1"/>
</dbReference>
<dbReference type="PANTHER" id="PTHR34353:SF3">
    <property type="entry name" value="CRISPR-ASSOCIATED ENDONUCLEASE CAS1"/>
    <property type="match status" value="1"/>
</dbReference>
<comment type="similarity">
    <text evidence="8">Belongs to the CRISPR-associated endonuclease Cas1 family.</text>
</comment>
<comment type="cofactor">
    <cofactor evidence="8">
        <name>Mg(2+)</name>
        <dbReference type="ChEBI" id="CHEBI:18420"/>
    </cofactor>
    <cofactor evidence="8">
        <name>Mn(2+)</name>
        <dbReference type="ChEBI" id="CHEBI:29035"/>
    </cofactor>
</comment>
<keyword evidence="6 8" id="KW-0051">Antiviral defense</keyword>
<name>A0A3P1UV87_9ACTO</name>
<feature type="binding site" evidence="8">
    <location>
        <position position="227"/>
    </location>
    <ligand>
        <name>Mn(2+)</name>
        <dbReference type="ChEBI" id="CHEBI:29035"/>
    </ligand>
</feature>